<protein>
    <submittedName>
        <fullName evidence="1">Uncharacterized protein</fullName>
    </submittedName>
</protein>
<organism evidence="1 2">
    <name type="scientific">Chaenocephalus aceratus</name>
    <name type="common">Blackfin icefish</name>
    <name type="synonym">Chaenichthys aceratus</name>
    <dbReference type="NCBI Taxonomy" id="36190"/>
    <lineage>
        <taxon>Eukaryota</taxon>
        <taxon>Metazoa</taxon>
        <taxon>Chordata</taxon>
        <taxon>Craniata</taxon>
        <taxon>Vertebrata</taxon>
        <taxon>Euteleostomi</taxon>
        <taxon>Actinopterygii</taxon>
        <taxon>Neopterygii</taxon>
        <taxon>Teleostei</taxon>
        <taxon>Neoteleostei</taxon>
        <taxon>Acanthomorphata</taxon>
        <taxon>Eupercaria</taxon>
        <taxon>Perciformes</taxon>
        <taxon>Notothenioidei</taxon>
        <taxon>Channichthyidae</taxon>
        <taxon>Chaenocephalus</taxon>
    </lineage>
</organism>
<proteinExistence type="predicted"/>
<keyword evidence="2" id="KW-1185">Reference proteome</keyword>
<evidence type="ECO:0000313" key="2">
    <source>
        <dbReference type="Proteomes" id="UP001057452"/>
    </source>
</evidence>
<feature type="non-terminal residue" evidence="1">
    <location>
        <position position="1"/>
    </location>
</feature>
<accession>A0ACB9XJQ5</accession>
<comment type="caution">
    <text evidence="1">The sequence shown here is derived from an EMBL/GenBank/DDBJ whole genome shotgun (WGS) entry which is preliminary data.</text>
</comment>
<name>A0ACB9XJQ5_CHAAC</name>
<evidence type="ECO:0000313" key="1">
    <source>
        <dbReference type="EMBL" id="KAI4827014.1"/>
    </source>
</evidence>
<dbReference type="Proteomes" id="UP001057452">
    <property type="component" value="Chromosome 5"/>
</dbReference>
<dbReference type="EMBL" id="CM043789">
    <property type="protein sequence ID" value="KAI4827014.1"/>
    <property type="molecule type" value="Genomic_DNA"/>
</dbReference>
<gene>
    <name evidence="1" type="ORF">KUCAC02_030442</name>
</gene>
<feature type="non-terminal residue" evidence="1">
    <location>
        <position position="455"/>
    </location>
</feature>
<sequence>SRIGTANQPDIVVVDKQQKKGVDMKHPNRVGGTLFRLNTHSAWRSFKHHPVLIEDVDLRDRLTRLIESTSDPFANDIMYHHACWRKHVDSIIFTEREIRSLQSLLAEYKRIAGDYGYEVGDVKSSYVKGLLINEYQETIGFKERNQMNMSQWVYDVGGGGDYIEAAISFLGISDEQLLQNLAQRLSEKIKDTTTVPWPPRIDHLEEGEEVCELLLKLLTWLKQPERKTADISPATLSLTSMITYHITGQRTTTAINMGVNVQGMTRSTDLVETLHKSGVSISYADTLLLYDHWALMDRDASATCPQEIADSKPAIVIVDNDDFKIDTLTDNNGTRPPPPHEQQVPAYSGAQSCHHTPPNKSKPYYHTTYNEPPCKSVVYDIMVKLVEAMHKKNIPFSFLVGDLPTYKTTVQLKAENSEMYKDLIPILGAFHQQMSYIYAIYKRFKRSGMADTLED</sequence>
<reference evidence="1" key="1">
    <citation type="submission" date="2022-05" db="EMBL/GenBank/DDBJ databases">
        <title>Chromosome-level genome of Chaenocephalus aceratus.</title>
        <authorList>
            <person name="Park H."/>
        </authorList>
    </citation>
    <scope>NUCLEOTIDE SEQUENCE</scope>
    <source>
        <strain evidence="1">KU_202001</strain>
    </source>
</reference>